<keyword evidence="4" id="KW-1185">Reference proteome</keyword>
<name>A0A127FEL0_STEDE</name>
<dbReference type="EMBL" id="CP011971">
    <property type="protein sequence ID" value="AMN48341.1"/>
    <property type="molecule type" value="Genomic_DNA"/>
</dbReference>
<dbReference type="InterPro" id="IPR029016">
    <property type="entry name" value="GAF-like_dom_sf"/>
</dbReference>
<accession>A0A127FEL0</accession>
<evidence type="ECO:0000313" key="3">
    <source>
        <dbReference type="EMBL" id="AMN48341.1"/>
    </source>
</evidence>
<reference evidence="3 4" key="1">
    <citation type="submission" date="2015-06" db="EMBL/GenBank/DDBJ databases">
        <title>A Comprehensive Approach to Explore the Metabolic and Phylogenetic Diversity of Bacterial Steroid Degradation in the Environment: Testosterone as an Example.</title>
        <authorList>
            <person name="Yang F.-C."/>
            <person name="Chen Y.-L."/>
            <person name="Yu C.-P."/>
            <person name="Tang S.-L."/>
            <person name="Wang P.-H."/>
            <person name="Ismail W."/>
            <person name="Wang C.-H."/>
            <person name="Yang C.-Y."/>
            <person name="Chiang Y.-R."/>
        </authorList>
    </citation>
    <scope>NUCLEOTIDE SEQUENCE [LARGE SCALE GENOMIC DNA]</scope>
    <source>
        <strain evidence="3 4">DSM 18526</strain>
    </source>
</reference>
<dbReference type="PANTHER" id="PTHR38765">
    <property type="entry name" value="DUF484 DOMAIN-CONTAINING PROTEIN"/>
    <property type="match status" value="1"/>
</dbReference>
<dbReference type="Proteomes" id="UP000070250">
    <property type="component" value="Chromosome"/>
</dbReference>
<dbReference type="STRING" id="465721.ACG33_14800"/>
<dbReference type="AlphaFoldDB" id="A0A127FEL0"/>
<dbReference type="KEGG" id="sdf:ACG33_14800"/>
<proteinExistence type="predicted"/>
<dbReference type="OrthoDB" id="8525200at2"/>
<keyword evidence="1" id="KW-0175">Coiled coil</keyword>
<dbReference type="Pfam" id="PF04340">
    <property type="entry name" value="DUF484"/>
    <property type="match status" value="1"/>
</dbReference>
<evidence type="ECO:0000313" key="4">
    <source>
        <dbReference type="Proteomes" id="UP000070250"/>
    </source>
</evidence>
<dbReference type="InterPro" id="IPR007435">
    <property type="entry name" value="DUF484"/>
</dbReference>
<evidence type="ECO:0000256" key="2">
    <source>
        <dbReference type="SAM" id="MobiDB-lite"/>
    </source>
</evidence>
<dbReference type="RefSeq" id="WP_066922336.1">
    <property type="nucleotide sequence ID" value="NZ_CP011971.1"/>
</dbReference>
<dbReference type="Gene3D" id="3.30.450.40">
    <property type="match status" value="1"/>
</dbReference>
<sequence>MSKQPVRGVGMESRIDTAESQAGSVVSASASVRHKAPEPSEAEVADFLQRHPDFFERHGALLTKMVLSHARGSTTISLIERQVLALREKNEALETKLRELIDIARGNDVLATRIHRLACRLLRTGTAAELMDALEVSLREDFGASEWLLLLAADTRPDFTGIHDRHLRLVASGAPELKMFETLFASARPRCGQIRDSQRDFLFGAGTIEIGSAALVPLGPQPSSGLLAIGSPDAERFHPAMSTEFLARIGDLVSEAVCSV</sequence>
<gene>
    <name evidence="3" type="ORF">ACG33_14800</name>
</gene>
<protein>
    <recommendedName>
        <fullName evidence="5">Phytochrome sensor protein</fullName>
    </recommendedName>
</protein>
<feature type="region of interest" description="Disordered" evidence="2">
    <location>
        <begin position="1"/>
        <end position="21"/>
    </location>
</feature>
<dbReference type="PANTHER" id="PTHR38765:SF1">
    <property type="entry name" value="DUF484 DOMAIN-CONTAINING PROTEIN"/>
    <property type="match status" value="1"/>
</dbReference>
<evidence type="ECO:0008006" key="5">
    <source>
        <dbReference type="Google" id="ProtNLM"/>
    </source>
</evidence>
<evidence type="ECO:0000256" key="1">
    <source>
        <dbReference type="SAM" id="Coils"/>
    </source>
</evidence>
<feature type="coiled-coil region" evidence="1">
    <location>
        <begin position="76"/>
        <end position="103"/>
    </location>
</feature>
<organism evidence="3 4">
    <name type="scientific">Steroidobacter denitrificans</name>
    <dbReference type="NCBI Taxonomy" id="465721"/>
    <lineage>
        <taxon>Bacteria</taxon>
        <taxon>Pseudomonadati</taxon>
        <taxon>Pseudomonadota</taxon>
        <taxon>Gammaproteobacteria</taxon>
        <taxon>Steroidobacterales</taxon>
        <taxon>Steroidobacteraceae</taxon>
        <taxon>Steroidobacter</taxon>
    </lineage>
</organism>